<dbReference type="GO" id="GO:0005634">
    <property type="term" value="C:nucleus"/>
    <property type="evidence" value="ECO:0007669"/>
    <property type="project" value="UniProtKB-SubCell"/>
</dbReference>
<dbReference type="SUPFAM" id="SSF54160">
    <property type="entry name" value="Chromo domain-like"/>
    <property type="match status" value="1"/>
</dbReference>
<evidence type="ECO:0000313" key="4">
    <source>
        <dbReference type="Proteomes" id="UP000579812"/>
    </source>
</evidence>
<evidence type="ECO:0000256" key="1">
    <source>
        <dbReference type="ARBA" id="ARBA00004123"/>
    </source>
</evidence>
<organism evidence="3 4">
    <name type="scientific">Onychostoma macrolepis</name>
    <dbReference type="NCBI Taxonomy" id="369639"/>
    <lineage>
        <taxon>Eukaryota</taxon>
        <taxon>Metazoa</taxon>
        <taxon>Chordata</taxon>
        <taxon>Craniata</taxon>
        <taxon>Vertebrata</taxon>
        <taxon>Euteleostomi</taxon>
        <taxon>Actinopterygii</taxon>
        <taxon>Neopterygii</taxon>
        <taxon>Teleostei</taxon>
        <taxon>Ostariophysi</taxon>
        <taxon>Cypriniformes</taxon>
        <taxon>Cyprinidae</taxon>
        <taxon>Acrossocheilinae</taxon>
        <taxon>Onychostoma</taxon>
    </lineage>
</organism>
<dbReference type="InterPro" id="IPR016197">
    <property type="entry name" value="Chromo-like_dom_sf"/>
</dbReference>
<dbReference type="InterPro" id="IPR000953">
    <property type="entry name" value="Chromo/chromo_shadow_dom"/>
</dbReference>
<feature type="domain" description="Chromo" evidence="2">
    <location>
        <begin position="48"/>
        <end position="96"/>
    </location>
</feature>
<protein>
    <recommendedName>
        <fullName evidence="2">Chromo domain-containing protein</fullName>
    </recommendedName>
</protein>
<keyword evidence="4" id="KW-1185">Reference proteome</keyword>
<evidence type="ECO:0000259" key="2">
    <source>
        <dbReference type="PROSITE" id="PS50013"/>
    </source>
</evidence>
<dbReference type="AlphaFoldDB" id="A0A7J6CNT2"/>
<comment type="caution">
    <text evidence="3">The sequence shown here is derived from an EMBL/GenBank/DDBJ whole genome shotgun (WGS) entry which is preliminary data.</text>
</comment>
<dbReference type="Proteomes" id="UP000579812">
    <property type="component" value="Unassembled WGS sequence"/>
</dbReference>
<proteinExistence type="predicted"/>
<accession>A0A7J6CNT2</accession>
<dbReference type="Gene3D" id="2.40.50.40">
    <property type="match status" value="1"/>
</dbReference>
<name>A0A7J6CNT2_9TELE</name>
<comment type="subcellular location">
    <subcellularLocation>
        <location evidence="1">Nucleus</location>
    </subcellularLocation>
</comment>
<dbReference type="EMBL" id="JAAMOB010000010">
    <property type="protein sequence ID" value="KAF4108225.1"/>
    <property type="molecule type" value="Genomic_DNA"/>
</dbReference>
<dbReference type="PROSITE" id="PS50013">
    <property type="entry name" value="CHROMO_2"/>
    <property type="match status" value="1"/>
</dbReference>
<gene>
    <name evidence="3" type="ORF">G5714_010984</name>
</gene>
<sequence>MEAMEERREMEGVILKADCKSPVNMAAKRKCQKKIDAECPFHASLDTFAVDFVSRRRLRKGRKEVLVHWLPCPSCKKTWPPTWEPEDNVQLTLSQC</sequence>
<reference evidence="3 4" key="1">
    <citation type="submission" date="2020-04" db="EMBL/GenBank/DDBJ databases">
        <title>Chromosome-level genome assembly of a cyprinid fish Onychostoma macrolepis by integration of Nanopore Sequencing, Bionano and Hi-C technology.</title>
        <authorList>
            <person name="Wang D."/>
        </authorList>
    </citation>
    <scope>NUCLEOTIDE SEQUENCE [LARGE SCALE GENOMIC DNA]</scope>
    <source>
        <strain evidence="3">SWU-2019</strain>
        <tissue evidence="3">Muscle</tissue>
    </source>
</reference>
<evidence type="ECO:0000313" key="3">
    <source>
        <dbReference type="EMBL" id="KAF4108225.1"/>
    </source>
</evidence>